<dbReference type="EMBL" id="LJZO01000008">
    <property type="protein sequence ID" value="ROW00502.1"/>
    <property type="molecule type" value="Genomic_DNA"/>
</dbReference>
<gene>
    <name evidence="1" type="ORF">VSDG_03359</name>
</gene>
<name>A0A423WAW7_CYTCH</name>
<protein>
    <submittedName>
        <fullName evidence="1">Uncharacterized protein</fullName>
    </submittedName>
</protein>
<evidence type="ECO:0000313" key="2">
    <source>
        <dbReference type="Proteomes" id="UP000284375"/>
    </source>
</evidence>
<dbReference type="OrthoDB" id="3528649at2759"/>
<keyword evidence="2" id="KW-1185">Reference proteome</keyword>
<sequence length="374" mass="41345">MELNSGLREMMTVLRATKPEMGLKNFTKLVNSCLPSDMQVEKFIVRDFIRGLEAIQNQGTVANEAAANDAPANTTTENIATQQVTAPSVALKPRDETFEEATKQFFVAFQAWEREYLLGLDSEMNEKVRTGADGKLIDSSTTFPLAHLRHHVEVLLTLKGVNPSAVLCKSHHDDSLTNVITGVVLKCLVPLLDAFAIESYGFRLRYLPADVLTAGPRARARKGNWVLADTLSPKWPLVRDLFFKDDRPAGRRVPARLVAAALGYPVDLRGGRAKCEVKLYDDTEERILKGMVEEKVCCVEALHFPCGPGDVAEWQVIWSYFKKCRAAAAEVGTAVGINLCEHMPMALWVKSLKEVQSARGVQAITAHGVESQEH</sequence>
<comment type="caution">
    <text evidence="1">The sequence shown here is derived from an EMBL/GenBank/DDBJ whole genome shotgun (WGS) entry which is preliminary data.</text>
</comment>
<dbReference type="AlphaFoldDB" id="A0A423WAW7"/>
<organism evidence="1 2">
    <name type="scientific">Cytospora chrysosperma</name>
    <name type="common">Cytospora canker fungus</name>
    <name type="synonym">Sphaeria chrysosperma</name>
    <dbReference type="NCBI Taxonomy" id="252740"/>
    <lineage>
        <taxon>Eukaryota</taxon>
        <taxon>Fungi</taxon>
        <taxon>Dikarya</taxon>
        <taxon>Ascomycota</taxon>
        <taxon>Pezizomycotina</taxon>
        <taxon>Sordariomycetes</taxon>
        <taxon>Sordariomycetidae</taxon>
        <taxon>Diaporthales</taxon>
        <taxon>Cytosporaceae</taxon>
        <taxon>Cytospora</taxon>
    </lineage>
</organism>
<proteinExistence type="predicted"/>
<accession>A0A423WAW7</accession>
<reference evidence="1 2" key="1">
    <citation type="submission" date="2015-09" db="EMBL/GenBank/DDBJ databases">
        <title>Host preference determinants of Valsa canker pathogens revealed by comparative genomics.</title>
        <authorList>
            <person name="Yin Z."/>
            <person name="Huang L."/>
        </authorList>
    </citation>
    <scope>NUCLEOTIDE SEQUENCE [LARGE SCALE GENOMIC DNA]</scope>
    <source>
        <strain evidence="1 2">YSFL</strain>
    </source>
</reference>
<evidence type="ECO:0000313" key="1">
    <source>
        <dbReference type="EMBL" id="ROW00502.1"/>
    </source>
</evidence>
<dbReference type="Proteomes" id="UP000284375">
    <property type="component" value="Unassembled WGS sequence"/>
</dbReference>